<evidence type="ECO:0000313" key="2">
    <source>
        <dbReference type="Proteomes" id="UP001515500"/>
    </source>
</evidence>
<organism evidence="2 3">
    <name type="scientific">Dioscorea cayennensis subsp. rotundata</name>
    <name type="common">White Guinea yam</name>
    <name type="synonym">Dioscorea rotundata</name>
    <dbReference type="NCBI Taxonomy" id="55577"/>
    <lineage>
        <taxon>Eukaryota</taxon>
        <taxon>Viridiplantae</taxon>
        <taxon>Streptophyta</taxon>
        <taxon>Embryophyta</taxon>
        <taxon>Tracheophyta</taxon>
        <taxon>Spermatophyta</taxon>
        <taxon>Magnoliopsida</taxon>
        <taxon>Liliopsida</taxon>
        <taxon>Dioscoreales</taxon>
        <taxon>Dioscoreaceae</taxon>
        <taxon>Dioscorea</taxon>
    </lineage>
</organism>
<dbReference type="InterPro" id="IPR043502">
    <property type="entry name" value="DNA/RNA_pol_sf"/>
</dbReference>
<dbReference type="PANTHER" id="PTHR11439:SF463">
    <property type="entry name" value="REVERSE TRANSCRIPTASE TY1_COPIA-TYPE DOMAIN-CONTAINING PROTEIN"/>
    <property type="match status" value="1"/>
</dbReference>
<dbReference type="Proteomes" id="UP001515500">
    <property type="component" value="Chromosome 10"/>
</dbReference>
<dbReference type="InterPro" id="IPR013103">
    <property type="entry name" value="RVT_2"/>
</dbReference>
<proteinExistence type="predicted"/>
<dbReference type="PANTHER" id="PTHR11439">
    <property type="entry name" value="GAG-POL-RELATED RETROTRANSPOSON"/>
    <property type="match status" value="1"/>
</dbReference>
<name>A0AB40C329_DIOCR</name>
<protein>
    <submittedName>
        <fullName evidence="3">Uncharacterized mitochondrial protein AtMg00810-like</fullName>
    </submittedName>
</protein>
<accession>A0AB40C329</accession>
<evidence type="ECO:0000259" key="1">
    <source>
        <dbReference type="Pfam" id="PF07727"/>
    </source>
</evidence>
<evidence type="ECO:0000313" key="3">
    <source>
        <dbReference type="RefSeq" id="XP_039133287.1"/>
    </source>
</evidence>
<sequence length="200" mass="22461">MSTSLHKVLAEASVNLHCIKGLEKGSEMLFVCLYVDDIIYMGASAQQTEIFKLHMIDQFEITDLRILHYFLGLEIHQSSEGITISQTKYAGDLLHKFGMEGCKHLATHMNANKKLKLTDGTIEGDAVKYRSMVGELLYLTHTHPNLIYAISLVSRFMCQPTMQHPGAVKRILCYAAGIQTLGIHYTHAHEFNLVGYTDSD</sequence>
<gene>
    <name evidence="3" type="primary">LOC120270353</name>
</gene>
<dbReference type="RefSeq" id="XP_039133287.1">
    <property type="nucleotide sequence ID" value="XM_039277353.1"/>
</dbReference>
<keyword evidence="2" id="KW-1185">Reference proteome</keyword>
<dbReference type="Pfam" id="PF07727">
    <property type="entry name" value="RVT_2"/>
    <property type="match status" value="1"/>
</dbReference>
<dbReference type="GeneID" id="120270353"/>
<dbReference type="AlphaFoldDB" id="A0AB40C329"/>
<reference evidence="3" key="1">
    <citation type="submission" date="2025-08" db="UniProtKB">
        <authorList>
            <consortium name="RefSeq"/>
        </authorList>
    </citation>
    <scope>IDENTIFICATION</scope>
</reference>
<feature type="domain" description="Reverse transcriptase Ty1/copia-type" evidence="1">
    <location>
        <begin position="20"/>
        <end position="109"/>
    </location>
</feature>
<dbReference type="SUPFAM" id="SSF56672">
    <property type="entry name" value="DNA/RNA polymerases"/>
    <property type="match status" value="1"/>
</dbReference>